<dbReference type="GO" id="GO:0009011">
    <property type="term" value="F:alpha-1,4-glucan glucosyltransferase (ADP-glucose donor) activity"/>
    <property type="evidence" value="ECO:0007669"/>
    <property type="project" value="UniProtKB-EC"/>
</dbReference>
<evidence type="ECO:0000256" key="4">
    <source>
        <dbReference type="ARBA" id="ARBA00022676"/>
    </source>
</evidence>
<keyword evidence="7" id="KW-0934">Plastid</keyword>
<reference evidence="12" key="1">
    <citation type="submission" date="2021-01" db="EMBL/GenBank/DDBJ databases">
        <authorList>
            <person name="Corre E."/>
            <person name="Pelletier E."/>
            <person name="Niang G."/>
            <person name="Scheremetjew M."/>
            <person name="Finn R."/>
            <person name="Kale V."/>
            <person name="Holt S."/>
            <person name="Cochrane G."/>
            <person name="Meng A."/>
            <person name="Brown T."/>
            <person name="Cohen L."/>
        </authorList>
    </citation>
    <scope>NUCLEOTIDE SEQUENCE</scope>
    <source>
        <strain evidence="12">CCMP219</strain>
    </source>
</reference>
<accession>A0A7R9YVB8</accession>
<dbReference type="PANTHER" id="PTHR46083:SF1">
    <property type="entry name" value="GLYCOGEN SYNTHASE 2-RELATED"/>
    <property type="match status" value="1"/>
</dbReference>
<feature type="coiled-coil region" evidence="8">
    <location>
        <begin position="44"/>
        <end position="71"/>
    </location>
</feature>
<evidence type="ECO:0000256" key="1">
    <source>
        <dbReference type="ARBA" id="ARBA00001478"/>
    </source>
</evidence>
<keyword evidence="4 7" id="KW-0328">Glycosyltransferase</keyword>
<gene>
    <name evidence="12" type="ORF">CEUR00632_LOCUS8722</name>
</gene>
<proteinExistence type="inferred from homology"/>
<dbReference type="GO" id="GO:0009501">
    <property type="term" value="C:amyloplast"/>
    <property type="evidence" value="ECO:0007669"/>
    <property type="project" value="UniProtKB-SubCell"/>
</dbReference>
<comment type="similarity">
    <text evidence="3 7">Belongs to the glycosyltransferase 1 family. Bacterial/plant glycogen synthase subfamily.</text>
</comment>
<keyword evidence="8" id="KW-0175">Coiled coil</keyword>
<keyword evidence="5" id="KW-0808">Transferase</keyword>
<dbReference type="InterPro" id="IPR013534">
    <property type="entry name" value="Starch_synth_cat_dom"/>
</dbReference>
<feature type="domain" description="Glycosyl transferase family 1" evidence="10">
    <location>
        <begin position="459"/>
        <end position="615"/>
    </location>
</feature>
<feature type="region of interest" description="Disordered" evidence="9">
    <location>
        <begin position="1"/>
        <end position="26"/>
    </location>
</feature>
<dbReference type="SUPFAM" id="SSF53756">
    <property type="entry name" value="UDP-Glycosyltransferase/glycogen phosphorylase"/>
    <property type="match status" value="1"/>
</dbReference>
<dbReference type="GO" id="GO:0019252">
    <property type="term" value="P:starch biosynthetic process"/>
    <property type="evidence" value="ECO:0007669"/>
    <property type="project" value="UniProtKB-UniRule"/>
</dbReference>
<protein>
    <recommendedName>
        <fullName evidence="7">Starch synthase, chloroplastic/amyloplastic</fullName>
        <ecNumber evidence="7">2.4.1.-</ecNumber>
    </recommendedName>
</protein>
<evidence type="ECO:0000256" key="6">
    <source>
        <dbReference type="ARBA" id="ARBA00022922"/>
    </source>
</evidence>
<dbReference type="HAMAP" id="MF_00484">
    <property type="entry name" value="Glycogen_synth"/>
    <property type="match status" value="1"/>
</dbReference>
<comment type="pathway">
    <text evidence="2 7">Glycan biosynthesis; starch biosynthesis.</text>
</comment>
<dbReference type="Pfam" id="PF08323">
    <property type="entry name" value="Glyco_transf_5"/>
    <property type="match status" value="1"/>
</dbReference>
<dbReference type="InterPro" id="IPR011835">
    <property type="entry name" value="GS/SS"/>
</dbReference>
<keyword evidence="7" id="KW-0150">Chloroplast</keyword>
<dbReference type="EC" id="2.4.1.-" evidence="7"/>
<evidence type="ECO:0000256" key="3">
    <source>
        <dbReference type="ARBA" id="ARBA00010281"/>
    </source>
</evidence>
<sequence length="650" mass="71524">MPATHPTFAAGIHPHGGKGDGRGSSVRVHAPPEVVDAQPTVEQFEAMRLEMQALREENERLRAKLGEVSDGESSREATKRVQKEWEAEAQATPRISVAEATLEVLNEGIRWPRKDEQRFWDRAPRYEPRPVEGGQGAGGGALEKDTNPLHIIHITAEMAPIAKVGGLGDVVTGLAKSCMARGHNVAVIMPFYSSLPTDQIEGLKHERDIDVPKGFSWDGEFRISSLRTSVYWGRIAGVPTYLLRPANWDECNIFKGGRIYGGSYDEREAYLYMCRAALEFLKESGMQPDVLQLHDWHAAATALLYWECYHNEGLSKPKVMLTIHNLENTGEVRQDEFAATGMYGEAFATIDKALDERTIGHNPERLNLMKGGIVFSNAVTTVSPTYAAEVKSGGAAGWLKGLFEKPEVKQKFFGILNGIDAQEWDPATDTLLAANYSAAAPVGKRLCKEYLQRGLGLDIDPNRPLVAVVSRLVPQKGIHLIKSAVYRTVAADGQFVLLGSGHADGVFKGMAESEFNGHPHCRLMVMYSERLAHMIYAAADIVLVPSMFEPCGLTQLIALRYGAVPVVRATGGLADTVFDVDQASGVDAARRNGFSFGGSDEASLFSALDRALAMYRERRGEWEQLSLRNMQANVSWSESAKSYVDVYRRL</sequence>
<dbReference type="UniPathway" id="UPA00152"/>
<dbReference type="EMBL" id="HBEC01018604">
    <property type="protein sequence ID" value="CAD8288683.1"/>
    <property type="molecule type" value="Transcribed_RNA"/>
</dbReference>
<dbReference type="Gene3D" id="3.40.50.2000">
    <property type="entry name" value="Glycogen Phosphorylase B"/>
    <property type="match status" value="2"/>
</dbReference>
<organism evidence="12">
    <name type="scientific">Chlamydomonas euryale</name>
    <dbReference type="NCBI Taxonomy" id="1486919"/>
    <lineage>
        <taxon>Eukaryota</taxon>
        <taxon>Viridiplantae</taxon>
        <taxon>Chlorophyta</taxon>
        <taxon>core chlorophytes</taxon>
        <taxon>Chlorophyceae</taxon>
        <taxon>CS clade</taxon>
        <taxon>Chlamydomonadales</taxon>
        <taxon>Chlamydomonadaceae</taxon>
        <taxon>Chlamydomonas</taxon>
    </lineage>
</organism>
<comment type="subcellular location">
    <subcellularLocation>
        <location evidence="7">Plastid</location>
        <location evidence="7">Chloroplast</location>
    </subcellularLocation>
    <subcellularLocation>
        <location evidence="7">Plastid</location>
        <location evidence="7">Amyloplast</location>
    </subcellularLocation>
</comment>
<keyword evidence="6 7" id="KW-0750">Starch biosynthesis</keyword>
<dbReference type="GO" id="GO:0009507">
    <property type="term" value="C:chloroplast"/>
    <property type="evidence" value="ECO:0007669"/>
    <property type="project" value="UniProtKB-SubCell"/>
</dbReference>
<evidence type="ECO:0000256" key="5">
    <source>
        <dbReference type="ARBA" id="ARBA00022679"/>
    </source>
</evidence>
<evidence type="ECO:0000313" key="12">
    <source>
        <dbReference type="EMBL" id="CAD8288683.1"/>
    </source>
</evidence>
<dbReference type="NCBIfam" id="TIGR02095">
    <property type="entry name" value="glgA"/>
    <property type="match status" value="1"/>
</dbReference>
<dbReference type="AlphaFoldDB" id="A0A7R9YVB8"/>
<feature type="domain" description="Starch synthase catalytic" evidence="11">
    <location>
        <begin position="150"/>
        <end position="401"/>
    </location>
</feature>
<keyword evidence="7" id="KW-0035">Amyloplast</keyword>
<evidence type="ECO:0000259" key="10">
    <source>
        <dbReference type="Pfam" id="PF00534"/>
    </source>
</evidence>
<name>A0A7R9YVB8_9CHLO</name>
<dbReference type="Pfam" id="PF00534">
    <property type="entry name" value="Glycos_transf_1"/>
    <property type="match status" value="1"/>
</dbReference>
<evidence type="ECO:0000256" key="8">
    <source>
        <dbReference type="SAM" id="Coils"/>
    </source>
</evidence>
<evidence type="ECO:0000256" key="9">
    <source>
        <dbReference type="SAM" id="MobiDB-lite"/>
    </source>
</evidence>
<dbReference type="PANTHER" id="PTHR46083">
    <property type="match status" value="1"/>
</dbReference>
<comment type="catalytic activity">
    <reaction evidence="1">
        <text>[(1-&gt;4)-alpha-D-glucosyl](n) + ADP-alpha-D-glucose = [(1-&gt;4)-alpha-D-glucosyl](n+1) + ADP + H(+)</text>
        <dbReference type="Rhea" id="RHEA:18189"/>
        <dbReference type="Rhea" id="RHEA-COMP:9584"/>
        <dbReference type="Rhea" id="RHEA-COMP:9587"/>
        <dbReference type="ChEBI" id="CHEBI:15378"/>
        <dbReference type="ChEBI" id="CHEBI:15444"/>
        <dbReference type="ChEBI" id="CHEBI:57498"/>
        <dbReference type="ChEBI" id="CHEBI:456216"/>
        <dbReference type="EC" id="2.4.1.21"/>
    </reaction>
</comment>
<evidence type="ECO:0000256" key="2">
    <source>
        <dbReference type="ARBA" id="ARBA00004727"/>
    </source>
</evidence>
<dbReference type="CDD" id="cd03791">
    <property type="entry name" value="GT5_Glycogen_synthase_DULL1-like"/>
    <property type="match status" value="1"/>
</dbReference>
<evidence type="ECO:0000256" key="7">
    <source>
        <dbReference type="RuleBase" id="RU361232"/>
    </source>
</evidence>
<dbReference type="InterPro" id="IPR001296">
    <property type="entry name" value="Glyco_trans_1"/>
</dbReference>
<evidence type="ECO:0000259" key="11">
    <source>
        <dbReference type="Pfam" id="PF08323"/>
    </source>
</evidence>
<dbReference type="GO" id="GO:0004373">
    <property type="term" value="F:alpha-1,4-glucan glucosyltransferase (UDP-glucose donor) activity"/>
    <property type="evidence" value="ECO:0007669"/>
    <property type="project" value="InterPro"/>
</dbReference>